<evidence type="ECO:0000259" key="5">
    <source>
        <dbReference type="PROSITE" id="PS51898"/>
    </source>
</evidence>
<reference evidence="7 8" key="1">
    <citation type="journal article" date="2022" name="Arch. Microbiol.">
        <title>Paraburkholderia bengalensis sp. nov. isolated from roots of Oryza sativa, IR64.</title>
        <authorList>
            <person name="Nag P."/>
            <person name="Mondal N."/>
            <person name="Sarkar J."/>
            <person name="Das S."/>
        </authorList>
    </citation>
    <scope>NUCLEOTIDE SEQUENCE [LARGE SCALE GENOMIC DNA]</scope>
    <source>
        <strain evidence="7 8">IR64_4_BI</strain>
    </source>
</reference>
<dbReference type="InterPro" id="IPR011010">
    <property type="entry name" value="DNA_brk_join_enz"/>
</dbReference>
<evidence type="ECO:0000313" key="8">
    <source>
        <dbReference type="Proteomes" id="UP001386437"/>
    </source>
</evidence>
<name>A0ABU8J2D8_9BURK</name>
<organism evidence="7 8">
    <name type="scientific">Paraburkholderia bengalensis</name>
    <dbReference type="NCBI Taxonomy" id="2747562"/>
    <lineage>
        <taxon>Bacteria</taxon>
        <taxon>Pseudomonadati</taxon>
        <taxon>Pseudomonadota</taxon>
        <taxon>Betaproteobacteria</taxon>
        <taxon>Burkholderiales</taxon>
        <taxon>Burkholderiaceae</taxon>
        <taxon>Paraburkholderia</taxon>
    </lineage>
</organism>
<sequence length="420" mass="48011">MARLEYIHYEFFGASVRAPGELDWTKQARQPIERLPQIFWEDGRGWREVNLWALDRAASDQLDVETTKRTMKHLSRYANFLEISGIDWRHFPTRKEEQVLRKFRRRLLDEIDKGLLASSTAANCMSAVIQFYRYADAHNLVGADNPMWVDRLAVIPFYDSAGFKRSITRLTSDLKIPNRKRVGAILEEGLLPLRRKHMNELLAYTADHEVPELHLMLSTGFFTGARIGTIVTLTVTSLATAREDPLTPGLYLLPVGPGTGVDTKFSVSGELWVPKAVLADLKTYASSTTRLLREAKADQRDKNLLFLARSGRPYTVETVNRLVYEMRRRAVIAGMRFMQRFRFHQSRATFGTWLTELLLECGAKTDAVRLVRDAMLHKDEQTTFGYIKFLENTRAKGEVAAAFNTAFTGLRNRNWDSADA</sequence>
<feature type="domain" description="Tyr recombinase" evidence="5">
    <location>
        <begin position="188"/>
        <end position="401"/>
    </location>
</feature>
<evidence type="ECO:0000256" key="2">
    <source>
        <dbReference type="ARBA" id="ARBA00023125"/>
    </source>
</evidence>
<proteinExistence type="predicted"/>
<dbReference type="InterPro" id="IPR050090">
    <property type="entry name" value="Tyrosine_recombinase_XerCD"/>
</dbReference>
<evidence type="ECO:0000259" key="6">
    <source>
        <dbReference type="PROSITE" id="PS51900"/>
    </source>
</evidence>
<evidence type="ECO:0000256" key="3">
    <source>
        <dbReference type="ARBA" id="ARBA00023172"/>
    </source>
</evidence>
<keyword evidence="2 4" id="KW-0238">DNA-binding</keyword>
<evidence type="ECO:0000256" key="1">
    <source>
        <dbReference type="ARBA" id="ARBA00022908"/>
    </source>
</evidence>
<accession>A0ABU8J2D8</accession>
<keyword evidence="1" id="KW-0229">DNA integration</keyword>
<evidence type="ECO:0000256" key="4">
    <source>
        <dbReference type="PROSITE-ProRule" id="PRU01248"/>
    </source>
</evidence>
<protein>
    <submittedName>
        <fullName evidence="7">Site-specific integrase</fullName>
    </submittedName>
</protein>
<gene>
    <name evidence="7" type="ORF">H3V53_33330</name>
</gene>
<dbReference type="PROSITE" id="PS51900">
    <property type="entry name" value="CB"/>
    <property type="match status" value="1"/>
</dbReference>
<dbReference type="InterPro" id="IPR044068">
    <property type="entry name" value="CB"/>
</dbReference>
<feature type="domain" description="Core-binding (CB)" evidence="6">
    <location>
        <begin position="52"/>
        <end position="136"/>
    </location>
</feature>
<dbReference type="EMBL" id="JACFYJ010000087">
    <property type="protein sequence ID" value="MEI6001857.1"/>
    <property type="molecule type" value="Genomic_DNA"/>
</dbReference>
<dbReference type="RefSeq" id="WP_336601526.1">
    <property type="nucleotide sequence ID" value="NZ_JACFYJ010000087.1"/>
</dbReference>
<dbReference type="CDD" id="cd00397">
    <property type="entry name" value="DNA_BRE_C"/>
    <property type="match status" value="1"/>
</dbReference>
<comment type="caution">
    <text evidence="7">The sequence shown here is derived from an EMBL/GenBank/DDBJ whole genome shotgun (WGS) entry which is preliminary data.</text>
</comment>
<dbReference type="Gene3D" id="1.10.443.10">
    <property type="entry name" value="Intergrase catalytic core"/>
    <property type="match status" value="1"/>
</dbReference>
<keyword evidence="3" id="KW-0233">DNA recombination</keyword>
<dbReference type="Pfam" id="PF00589">
    <property type="entry name" value="Phage_integrase"/>
    <property type="match status" value="1"/>
</dbReference>
<dbReference type="SUPFAM" id="SSF56349">
    <property type="entry name" value="DNA breaking-rejoining enzymes"/>
    <property type="match status" value="1"/>
</dbReference>
<dbReference type="InterPro" id="IPR013762">
    <property type="entry name" value="Integrase-like_cat_sf"/>
</dbReference>
<dbReference type="PROSITE" id="PS51898">
    <property type="entry name" value="TYR_RECOMBINASE"/>
    <property type="match status" value="1"/>
</dbReference>
<dbReference type="InterPro" id="IPR002104">
    <property type="entry name" value="Integrase_catalytic"/>
</dbReference>
<dbReference type="PANTHER" id="PTHR30349">
    <property type="entry name" value="PHAGE INTEGRASE-RELATED"/>
    <property type="match status" value="1"/>
</dbReference>
<dbReference type="PANTHER" id="PTHR30349:SF64">
    <property type="entry name" value="PROPHAGE INTEGRASE INTD-RELATED"/>
    <property type="match status" value="1"/>
</dbReference>
<evidence type="ECO:0000313" key="7">
    <source>
        <dbReference type="EMBL" id="MEI6001857.1"/>
    </source>
</evidence>
<dbReference type="Proteomes" id="UP001386437">
    <property type="component" value="Unassembled WGS sequence"/>
</dbReference>
<keyword evidence="8" id="KW-1185">Reference proteome</keyword>